<feature type="domain" description="Dihydroorotase catalytic" evidence="2">
    <location>
        <begin position="59"/>
        <end position="233"/>
    </location>
</feature>
<dbReference type="InterPro" id="IPR032466">
    <property type="entry name" value="Metal_Hydrolase"/>
</dbReference>
<accession>A0A084Y4H9</accession>
<dbReference type="SUPFAM" id="SSF51338">
    <property type="entry name" value="Composite domain of metallo-dependent hydrolases"/>
    <property type="match status" value="1"/>
</dbReference>
<dbReference type="Proteomes" id="UP000019812">
    <property type="component" value="Unassembled WGS sequence"/>
</dbReference>
<dbReference type="GO" id="GO:0005737">
    <property type="term" value="C:cytoplasm"/>
    <property type="evidence" value="ECO:0007669"/>
    <property type="project" value="TreeGrafter"/>
</dbReference>
<dbReference type="PANTHER" id="PTHR43668">
    <property type="entry name" value="ALLANTOINASE"/>
    <property type="match status" value="1"/>
</dbReference>
<evidence type="ECO:0000259" key="2">
    <source>
        <dbReference type="Pfam" id="PF12890"/>
    </source>
</evidence>
<dbReference type="NCBIfam" id="NF005791">
    <property type="entry name" value="PRK07627.1"/>
    <property type="match status" value="1"/>
</dbReference>
<dbReference type="PANTHER" id="PTHR43668:SF2">
    <property type="entry name" value="ALLANTOINASE"/>
    <property type="match status" value="1"/>
</dbReference>
<dbReference type="AlphaFoldDB" id="A0A084Y4H9"/>
<dbReference type="InterPro" id="IPR011059">
    <property type="entry name" value="Metal-dep_hydrolase_composite"/>
</dbReference>
<dbReference type="GO" id="GO:0046872">
    <property type="term" value="F:metal ion binding"/>
    <property type="evidence" value="ECO:0007669"/>
    <property type="project" value="InterPro"/>
</dbReference>
<evidence type="ECO:0000256" key="1">
    <source>
        <dbReference type="ARBA" id="ARBA00022975"/>
    </source>
</evidence>
<dbReference type="Gene3D" id="3.20.20.140">
    <property type="entry name" value="Metal-dependent hydrolases"/>
    <property type="match status" value="1"/>
</dbReference>
<dbReference type="RefSeq" id="WP_034922322.1">
    <property type="nucleotide sequence ID" value="NZ_JDSS02000011.1"/>
</dbReference>
<dbReference type="CDD" id="cd01317">
    <property type="entry name" value="DHOase_IIa"/>
    <property type="match status" value="1"/>
</dbReference>
<dbReference type="GO" id="GO:0004151">
    <property type="term" value="F:dihydroorotase activity"/>
    <property type="evidence" value="ECO:0007669"/>
    <property type="project" value="UniProtKB-EC"/>
</dbReference>
<dbReference type="Pfam" id="PF12890">
    <property type="entry name" value="DHOase"/>
    <property type="match status" value="1"/>
</dbReference>
<keyword evidence="3" id="KW-0378">Hydrolase</keyword>
<dbReference type="Gene3D" id="2.30.40.10">
    <property type="entry name" value="Urease, subunit C, domain 1"/>
    <property type="match status" value="1"/>
</dbReference>
<dbReference type="GO" id="GO:0004038">
    <property type="term" value="F:allantoinase activity"/>
    <property type="evidence" value="ECO:0007669"/>
    <property type="project" value="TreeGrafter"/>
</dbReference>
<dbReference type="STRING" id="1457154.CAPSK01_000682"/>
<dbReference type="GO" id="GO:0006145">
    <property type="term" value="P:purine nucleobase catabolic process"/>
    <property type="evidence" value="ECO:0007669"/>
    <property type="project" value="TreeGrafter"/>
</dbReference>
<dbReference type="GO" id="GO:0006221">
    <property type="term" value="P:pyrimidine nucleotide biosynthetic process"/>
    <property type="evidence" value="ECO:0007669"/>
    <property type="project" value="UniProtKB-KW"/>
</dbReference>
<dbReference type="InterPro" id="IPR004722">
    <property type="entry name" value="DHOase"/>
</dbReference>
<dbReference type="EC" id="3.5.2.3" evidence="3"/>
<name>A0A084Y4H9_9PROT</name>
<protein>
    <submittedName>
        <fullName evidence="3">Dihydroorotase</fullName>
        <ecNumber evidence="3">3.5.2.3</ecNumber>
    </submittedName>
</protein>
<organism evidence="3 4">
    <name type="scientific">Candidatus Accumulibacter vicinus</name>
    <dbReference type="NCBI Taxonomy" id="2954382"/>
    <lineage>
        <taxon>Bacteria</taxon>
        <taxon>Pseudomonadati</taxon>
        <taxon>Pseudomonadota</taxon>
        <taxon>Betaproteobacteria</taxon>
        <taxon>Candidatus Accumulibacter</taxon>
    </lineage>
</organism>
<dbReference type="EMBL" id="JDSS02000011">
    <property type="protein sequence ID" value="KFB69623.1"/>
    <property type="molecule type" value="Genomic_DNA"/>
</dbReference>
<keyword evidence="1" id="KW-0665">Pyrimidine biosynthesis</keyword>
<dbReference type="SUPFAM" id="SSF51556">
    <property type="entry name" value="Metallo-dependent hydrolases"/>
    <property type="match status" value="1"/>
</dbReference>
<sequence length="420" mass="44430">MNEQPLPLHIRNAHLIDPKNGLDACLDLFIADGRIAAIGQPPAGFSAARQIDAKGLIACPGLVDLSARLGSIEPELAAAVAGGVTSLACPPDTKPPLDEPGLVERLVRRSETLGLARVYPIGALTQQLAGERLAEMNSLSRAGCIGFSQAKHPIVDTQLLMRAMQYAATFGYHVRLWPQDQFLAREGVAHDGEVASRLGLTGIPVSAETVAITTALQLAEQTGVRLHLSRLSSAAGVALISAAKRSGMQVSCDVSIHHLHLSEMDIGYFDSNARFDPPLRASSDRDALRVTVRDGLAAICSDHTPIDADGKQLPFAEALPGATGLELLLPLTLRWAKHAKLPLVLALARITCDPAAILGIEAGSLAIGSAADICLFDPAESWLVTPEALRSQGKNTPFLGYEVSGRTRMTLVGGRIVFEA</sequence>
<dbReference type="NCBIfam" id="TIGR00857">
    <property type="entry name" value="pyrC_multi"/>
    <property type="match status" value="1"/>
</dbReference>
<proteinExistence type="predicted"/>
<evidence type="ECO:0000313" key="4">
    <source>
        <dbReference type="Proteomes" id="UP000019812"/>
    </source>
</evidence>
<dbReference type="InterPro" id="IPR024403">
    <property type="entry name" value="DHOase_cat"/>
</dbReference>
<reference evidence="3 4" key="1">
    <citation type="submission" date="2014-07" db="EMBL/GenBank/DDBJ databases">
        <title>Expanding our view of genomic diversity in Candidatus Accumulibacter clades.</title>
        <authorList>
            <person name="Skennerton C.T."/>
            <person name="Barr J.J."/>
            <person name="Slater F.R."/>
            <person name="Bond P.L."/>
            <person name="Tyson G.W."/>
        </authorList>
    </citation>
    <scope>NUCLEOTIDE SEQUENCE [LARGE SCALE GENOMIC DNA]</scope>
    <source>
        <strain evidence="4">SK-01</strain>
    </source>
</reference>
<comment type="caution">
    <text evidence="3">The sequence shown here is derived from an EMBL/GenBank/DDBJ whole genome shotgun (WGS) entry which is preliminary data.</text>
</comment>
<dbReference type="InterPro" id="IPR050138">
    <property type="entry name" value="DHOase/Allantoinase_Hydrolase"/>
</dbReference>
<evidence type="ECO:0000313" key="3">
    <source>
        <dbReference type="EMBL" id="KFB69623.1"/>
    </source>
</evidence>
<gene>
    <name evidence="3" type="primary">pyrC_1</name>
    <name evidence="3" type="ORF">CAPSK01_000682</name>
</gene>